<accession>A0A5C5YHG1</accession>
<dbReference type="SUPFAM" id="SSF110296">
    <property type="entry name" value="Oligoxyloglucan reducing end-specific cellobiohydrolase"/>
    <property type="match status" value="1"/>
</dbReference>
<feature type="region of interest" description="Disordered" evidence="1">
    <location>
        <begin position="801"/>
        <end position="857"/>
    </location>
</feature>
<evidence type="ECO:0000313" key="3">
    <source>
        <dbReference type="Proteomes" id="UP000318053"/>
    </source>
</evidence>
<dbReference type="InterPro" id="IPR015943">
    <property type="entry name" value="WD40/YVTN_repeat-like_dom_sf"/>
</dbReference>
<evidence type="ECO:0000313" key="2">
    <source>
        <dbReference type="EMBL" id="TWT74151.1"/>
    </source>
</evidence>
<protein>
    <submittedName>
        <fullName evidence="2">BNR/Asp-box repeat protein</fullName>
    </submittedName>
</protein>
<reference evidence="2 3" key="1">
    <citation type="submission" date="2019-02" db="EMBL/GenBank/DDBJ databases">
        <title>Deep-cultivation of Planctomycetes and their phenomic and genomic characterization uncovers novel biology.</title>
        <authorList>
            <person name="Wiegand S."/>
            <person name="Jogler M."/>
            <person name="Boedeker C."/>
            <person name="Pinto D."/>
            <person name="Vollmers J."/>
            <person name="Rivas-Marin E."/>
            <person name="Kohn T."/>
            <person name="Peeters S.H."/>
            <person name="Heuer A."/>
            <person name="Rast P."/>
            <person name="Oberbeckmann S."/>
            <person name="Bunk B."/>
            <person name="Jeske O."/>
            <person name="Meyerdierks A."/>
            <person name="Storesund J.E."/>
            <person name="Kallscheuer N."/>
            <person name="Luecker S."/>
            <person name="Lage O.M."/>
            <person name="Pohl T."/>
            <person name="Merkel B.J."/>
            <person name="Hornburger P."/>
            <person name="Mueller R.-W."/>
            <person name="Bruemmer F."/>
            <person name="Labrenz M."/>
            <person name="Spormann A.M."/>
            <person name="Op Den Camp H."/>
            <person name="Overmann J."/>
            <person name="Amann R."/>
            <person name="Jetten M.S.M."/>
            <person name="Mascher T."/>
            <person name="Medema M.H."/>
            <person name="Devos D.P."/>
            <person name="Kaster A.-K."/>
            <person name="Ovreas L."/>
            <person name="Rohde M."/>
            <person name="Galperin M.Y."/>
            <person name="Jogler C."/>
        </authorList>
    </citation>
    <scope>NUCLEOTIDE SEQUENCE [LARGE SCALE GENOMIC DNA]</scope>
    <source>
        <strain evidence="2 3">CA85</strain>
    </source>
</reference>
<comment type="caution">
    <text evidence="2">The sequence shown here is derived from an EMBL/GenBank/DDBJ whole genome shotgun (WGS) entry which is preliminary data.</text>
</comment>
<name>A0A5C5YHG1_9BACT</name>
<proteinExistence type="predicted"/>
<feature type="region of interest" description="Disordered" evidence="1">
    <location>
        <begin position="716"/>
        <end position="737"/>
    </location>
</feature>
<feature type="compositionally biased region" description="Polar residues" evidence="1">
    <location>
        <begin position="717"/>
        <end position="733"/>
    </location>
</feature>
<sequence length="1001" mass="107849">MNRLDEWTWILILLAGLAATNLRAAEADRFDLDSISLQPSYISASMLRQSSCLRAVTLAPQGRVATAPGERVAIAVGDAGTLLRSTDAGQTWLAVETIHLDTPEAKNAFGRSTRRREQPLAIPFCDFTEVLWASPLDVIVVGGGYEPVTGISRGVCLLSRDAGQTWYLGDAHELPRLSGLRMGGPTSSTSSGRSQRELAPGVLEAVGDQSESSGVDHFYSYDGGQTWVEDIRVGDAAPAAASSRPGQPVSGEPRSIQTAAGRIIVQAISPVSSAGQLAVASHGRVWRRSDSASAWQAVRGQGRSTAVLFVAASPAEVPWSLIGRESLHENRRTAILLDRGNPPDASPCDLNRCRAAAAMLGISNVECVLDDSTRAQWIAANQPAVVVLDESLSEATERAWAALIEQSRDQPFSASTRKSAAGDGVQRIILTRRTARRPDPTAETASKAWYQSQGDPRWQRAWNHASVLRGSALLSGPGVLANDLFHDALMLAAPEQAAPDAIEVATLADMSGRVRRDVALAAGLVLAEGQNRAASETLSASNRRLQITTARMSQTRRLHDELFQNAATSWSPLEQTRLDEKIDQLLAISAPEDRTRMLWETMGVAMTSDSPLPQVREVLLSKLAQQGQPAAVRRWAALSKEALAASRERNAIASRAQVASLWQRQATVLGNVAESATDVAEEGVLSAADAGSVGGRQTLSPFQITPVSYQEEVAVPNVSSQPRSNTTSATSRLNHGIPNPILVPQEKHTQWQASRGLVALASPTSMPGVTGQRSDEENLDSELTARLNWDYHPVVMSARGIGSHERQQKQGNESQSNGDDTFGGDTQRGDTLGSDTLGSDSAESDLVYTPPIAHDRPLLDGRSDDDCWAVSDRWRGEGYQACCVADQEYLYFAVTSAPEANLRLSLDCDGDYFTALRFEIRPDGTRQAYVDGDGEISPVWYSASGADAGDSFTTEIAIARSSLPAPVCRIHVRAALPRDRSQWEVMPHATQWHPQRRQAAE</sequence>
<gene>
    <name evidence="2" type="ORF">CA85_10380</name>
</gene>
<dbReference type="CDD" id="cd15482">
    <property type="entry name" value="Sialidase_non-viral"/>
    <property type="match status" value="1"/>
</dbReference>
<dbReference type="AlphaFoldDB" id="A0A5C5YHG1"/>
<dbReference type="Gene3D" id="2.130.10.10">
    <property type="entry name" value="YVTN repeat-like/Quinoprotein amine dehydrogenase"/>
    <property type="match status" value="1"/>
</dbReference>
<dbReference type="OrthoDB" id="226401at2"/>
<feature type="compositionally biased region" description="Low complexity" evidence="1">
    <location>
        <begin position="183"/>
        <end position="193"/>
    </location>
</feature>
<evidence type="ECO:0000256" key="1">
    <source>
        <dbReference type="SAM" id="MobiDB-lite"/>
    </source>
</evidence>
<feature type="compositionally biased region" description="Polar residues" evidence="1">
    <location>
        <begin position="809"/>
        <end position="819"/>
    </location>
</feature>
<dbReference type="EMBL" id="SJPK01000002">
    <property type="protein sequence ID" value="TWT74151.1"/>
    <property type="molecule type" value="Genomic_DNA"/>
</dbReference>
<dbReference type="Proteomes" id="UP000318053">
    <property type="component" value="Unassembled WGS sequence"/>
</dbReference>
<feature type="region of interest" description="Disordered" evidence="1">
    <location>
        <begin position="178"/>
        <end position="197"/>
    </location>
</feature>
<keyword evidence="3" id="KW-1185">Reference proteome</keyword>
<dbReference type="RefSeq" id="WP_146390184.1">
    <property type="nucleotide sequence ID" value="NZ_SJPK01000002.1"/>
</dbReference>
<organism evidence="2 3">
    <name type="scientific">Allorhodopirellula solitaria</name>
    <dbReference type="NCBI Taxonomy" id="2527987"/>
    <lineage>
        <taxon>Bacteria</taxon>
        <taxon>Pseudomonadati</taxon>
        <taxon>Planctomycetota</taxon>
        <taxon>Planctomycetia</taxon>
        <taxon>Pirellulales</taxon>
        <taxon>Pirellulaceae</taxon>
        <taxon>Allorhodopirellula</taxon>
    </lineage>
</organism>